<reference evidence="1 2" key="1">
    <citation type="submission" date="2016-01" db="EMBL/GenBank/DDBJ databases">
        <title>The new phylogeny of the genus Mycobacterium.</title>
        <authorList>
            <person name="Tarcisio F."/>
            <person name="Conor M."/>
            <person name="Antonella G."/>
            <person name="Elisabetta G."/>
            <person name="Giulia F.S."/>
            <person name="Sara T."/>
            <person name="Anna F."/>
            <person name="Clotilde B."/>
            <person name="Roberto B."/>
            <person name="Veronica D.S."/>
            <person name="Fabio R."/>
            <person name="Monica P."/>
            <person name="Olivier J."/>
            <person name="Enrico T."/>
            <person name="Nicola S."/>
        </authorList>
    </citation>
    <scope>NUCLEOTIDE SEQUENCE [LARGE SCALE GENOMIC DNA]</scope>
    <source>
        <strain evidence="1 2">DSM 44160</strain>
    </source>
</reference>
<name>A0A1X1VP12_MYCGO</name>
<sequence length="105" mass="11385">MRVLMIQGEMRAQQSSRQLGPFRLLAMSIASGPEGHELVVADDGSIPAEQIARLGMRPGTHLRVVAELPPAPDATIAGRLMSWPQVSWEDFERASQLAQGDLGHS</sequence>
<protein>
    <submittedName>
        <fullName evidence="1">Uncharacterized protein</fullName>
    </submittedName>
</protein>
<dbReference type="AlphaFoldDB" id="A0A1X1VP12"/>
<evidence type="ECO:0000313" key="2">
    <source>
        <dbReference type="Proteomes" id="UP000193928"/>
    </source>
</evidence>
<evidence type="ECO:0000313" key="1">
    <source>
        <dbReference type="EMBL" id="ORV70797.1"/>
    </source>
</evidence>
<keyword evidence="2" id="KW-1185">Reference proteome</keyword>
<organism evidence="1 2">
    <name type="scientific">Mycobacterium gordonae</name>
    <dbReference type="NCBI Taxonomy" id="1778"/>
    <lineage>
        <taxon>Bacteria</taxon>
        <taxon>Bacillati</taxon>
        <taxon>Actinomycetota</taxon>
        <taxon>Actinomycetes</taxon>
        <taxon>Mycobacteriales</taxon>
        <taxon>Mycobacteriaceae</taxon>
        <taxon>Mycobacterium</taxon>
    </lineage>
</organism>
<accession>A0A1X1VP12</accession>
<dbReference type="Proteomes" id="UP000193928">
    <property type="component" value="Unassembled WGS sequence"/>
</dbReference>
<proteinExistence type="predicted"/>
<dbReference type="EMBL" id="LQOY01000225">
    <property type="protein sequence ID" value="ORV70797.1"/>
    <property type="molecule type" value="Genomic_DNA"/>
</dbReference>
<comment type="caution">
    <text evidence="1">The sequence shown here is derived from an EMBL/GenBank/DDBJ whole genome shotgun (WGS) entry which is preliminary data.</text>
</comment>
<gene>
    <name evidence="1" type="ORF">AWC08_04950</name>
</gene>